<accession>A0A8C4Q194</accession>
<dbReference type="InterPro" id="IPR008984">
    <property type="entry name" value="SMAD_FHA_dom_sf"/>
</dbReference>
<sequence>GGSKFPPQSQRPRSSSSFFGSRIQLSRDWLEVKRAREPSRPATGMPMRNCRLIHHISLEHPSSSAQQKEGPNFGLSGALTEDTNTYRGVVIKYNEPPEGRKPKTRWRLYPFKNDEFLPVMYVHRQSAYLLGRQRRIADIPIDHPSCSKQHAVLQYRYSKGSMGLPRKLKVKIHKTVIGPVVVLPRSVLLEEARGTEIADRSPRYDPEIPHIYDVLLSQWSQDCTLFHNVFCCMWGSLAEVAGVVSGVASVFVVQELWVVSTVEVCR</sequence>
<evidence type="ECO:0000256" key="1">
    <source>
        <dbReference type="SAM" id="MobiDB-lite"/>
    </source>
</evidence>
<evidence type="ECO:0000259" key="2">
    <source>
        <dbReference type="Pfam" id="PF00498"/>
    </source>
</evidence>
<dbReference type="PANTHER" id="PTHR23308">
    <property type="entry name" value="NUCLEAR INHIBITOR OF PROTEIN PHOSPHATASE-1"/>
    <property type="match status" value="1"/>
</dbReference>
<feature type="domain" description="FHA" evidence="2">
    <location>
        <begin position="128"/>
        <end position="156"/>
    </location>
</feature>
<reference evidence="3" key="2">
    <citation type="submission" date="2025-09" db="UniProtKB">
        <authorList>
            <consortium name="Ensembl"/>
        </authorList>
    </citation>
    <scope>IDENTIFICATION</scope>
</reference>
<dbReference type="InterPro" id="IPR050923">
    <property type="entry name" value="Cell_Proc_Reg/RNA_Proc"/>
</dbReference>
<dbReference type="InterPro" id="IPR000253">
    <property type="entry name" value="FHA_dom"/>
</dbReference>
<dbReference type="GeneTree" id="ENSGT00940000156553"/>
<feature type="region of interest" description="Disordered" evidence="1">
    <location>
        <begin position="1"/>
        <end position="20"/>
    </location>
</feature>
<evidence type="ECO:0000313" key="3">
    <source>
        <dbReference type="Ensembl" id="ENSEBUP00000008467.1"/>
    </source>
</evidence>
<dbReference type="Proteomes" id="UP000694388">
    <property type="component" value="Unplaced"/>
</dbReference>
<name>A0A8C4Q194_EPTBU</name>
<dbReference type="Gene3D" id="2.60.200.20">
    <property type="match status" value="1"/>
</dbReference>
<keyword evidence="4" id="KW-1185">Reference proteome</keyword>
<proteinExistence type="predicted"/>
<dbReference type="Ensembl" id="ENSEBUT00000008970.1">
    <property type="protein sequence ID" value="ENSEBUP00000008467.1"/>
    <property type="gene ID" value="ENSEBUG00000005480.1"/>
</dbReference>
<organism evidence="3 4">
    <name type="scientific">Eptatretus burgeri</name>
    <name type="common">Inshore hagfish</name>
    <dbReference type="NCBI Taxonomy" id="7764"/>
    <lineage>
        <taxon>Eukaryota</taxon>
        <taxon>Metazoa</taxon>
        <taxon>Chordata</taxon>
        <taxon>Craniata</taxon>
        <taxon>Vertebrata</taxon>
        <taxon>Cyclostomata</taxon>
        <taxon>Myxini</taxon>
        <taxon>Myxiniformes</taxon>
        <taxon>Myxinidae</taxon>
        <taxon>Eptatretinae</taxon>
        <taxon>Eptatretus</taxon>
    </lineage>
</organism>
<evidence type="ECO:0000313" key="4">
    <source>
        <dbReference type="Proteomes" id="UP000694388"/>
    </source>
</evidence>
<dbReference type="AlphaFoldDB" id="A0A8C4Q194"/>
<dbReference type="Pfam" id="PF00498">
    <property type="entry name" value="FHA"/>
    <property type="match status" value="1"/>
</dbReference>
<reference evidence="3" key="1">
    <citation type="submission" date="2025-08" db="UniProtKB">
        <authorList>
            <consortium name="Ensembl"/>
        </authorList>
    </citation>
    <scope>IDENTIFICATION</scope>
</reference>
<protein>
    <submittedName>
        <fullName evidence="3">Smad nuclear interacting protein 1</fullName>
    </submittedName>
</protein>
<dbReference type="SUPFAM" id="SSF49879">
    <property type="entry name" value="SMAD/FHA domain"/>
    <property type="match status" value="1"/>
</dbReference>